<keyword evidence="2" id="KW-1185">Reference proteome</keyword>
<evidence type="ECO:0000313" key="2">
    <source>
        <dbReference type="Proteomes" id="UP000031843"/>
    </source>
</evidence>
<evidence type="ECO:0000313" key="1">
    <source>
        <dbReference type="EMBL" id="AJG21419.1"/>
    </source>
</evidence>
<dbReference type="KEGG" id="cbw:RR42_m4071"/>
<gene>
    <name evidence="1" type="ORF">RR42_m4071</name>
</gene>
<organism evidence="1 2">
    <name type="scientific">Cupriavidus basilensis</name>
    <dbReference type="NCBI Taxonomy" id="68895"/>
    <lineage>
        <taxon>Bacteria</taxon>
        <taxon>Pseudomonadati</taxon>
        <taxon>Pseudomonadota</taxon>
        <taxon>Betaproteobacteria</taxon>
        <taxon>Burkholderiales</taxon>
        <taxon>Burkholderiaceae</taxon>
        <taxon>Cupriavidus</taxon>
    </lineage>
</organism>
<dbReference type="EMBL" id="CP010536">
    <property type="protein sequence ID" value="AJG21419.1"/>
    <property type="molecule type" value="Genomic_DNA"/>
</dbReference>
<protein>
    <submittedName>
        <fullName evidence="1">Uncharacterized protein</fullName>
    </submittedName>
</protein>
<sequence length="85" mass="8958">MFVLCVVDVAHTQLSILQETCGRSRSAAYVAACSVANSPWPIARIGLLSGANCPETGQPAGRGTIIPGPDVDVAQPRFYTNNSRL</sequence>
<proteinExistence type="predicted"/>
<reference evidence="1 2" key="1">
    <citation type="journal article" date="2015" name="Genome Announc.">
        <title>Complete Genome Sequence of Cupriavidus basilensis 4G11, Isolated from the Oak Ridge Field Research Center Site.</title>
        <authorList>
            <person name="Ray J."/>
            <person name="Waters R.J."/>
            <person name="Skerker J.M."/>
            <person name="Kuehl J.V."/>
            <person name="Price M.N."/>
            <person name="Huang J."/>
            <person name="Chakraborty R."/>
            <person name="Arkin A.P."/>
            <person name="Deutschbauer A."/>
        </authorList>
    </citation>
    <scope>NUCLEOTIDE SEQUENCE [LARGE SCALE GENOMIC DNA]</scope>
    <source>
        <strain evidence="1">4G11</strain>
    </source>
</reference>
<accession>A0A0C4YHM0</accession>
<dbReference type="Proteomes" id="UP000031843">
    <property type="component" value="Chromosome main"/>
</dbReference>
<name>A0A0C4YHM0_9BURK</name>
<dbReference type="AlphaFoldDB" id="A0A0C4YHM0"/>